<accession>A0A165G9Y6</accession>
<evidence type="ECO:0000313" key="3">
    <source>
        <dbReference type="Proteomes" id="UP000076632"/>
    </source>
</evidence>
<sequence length="287" mass="32031">MVQLAKLKNLSTLNICSPRTYSLGAPSQGIIDDGIIRAWSRCAADEGAFPLLRVLKLRHQRELTPRCIDYLNAFPVLNIFCVSEFSPAMPQKTKRKADKWGWKCLTEDDLGLFYPKPTDSIHNRPQYEDEYLPRTPCPVYVPSRQPCNALEILLFNPGAARAAFEMLRQCCCPDCPSSLNTYSEDPNLRTAPPTLSILFGTDEAFHPWLWGFLCFYRHNKHSEDSARSLKRKAGKDLASGSSGTAGAELDATGISRPSADGVPPQKGRKMRNLKGHSNESLLKLFQG</sequence>
<name>A0A165G9Y6_XYLHT</name>
<organism evidence="2 3">
    <name type="scientific">Xylona heveae (strain CBS 132557 / TC161)</name>
    <dbReference type="NCBI Taxonomy" id="1328760"/>
    <lineage>
        <taxon>Eukaryota</taxon>
        <taxon>Fungi</taxon>
        <taxon>Dikarya</taxon>
        <taxon>Ascomycota</taxon>
        <taxon>Pezizomycotina</taxon>
        <taxon>Xylonomycetes</taxon>
        <taxon>Xylonales</taxon>
        <taxon>Xylonaceae</taxon>
        <taxon>Xylona</taxon>
    </lineage>
</organism>
<dbReference type="InParanoid" id="A0A165G9Y6"/>
<keyword evidence="3" id="KW-1185">Reference proteome</keyword>
<dbReference type="RefSeq" id="XP_018187481.1">
    <property type="nucleotide sequence ID" value="XM_018331186.1"/>
</dbReference>
<dbReference type="OrthoDB" id="5273928at2759"/>
<dbReference type="GeneID" id="28896323"/>
<feature type="region of interest" description="Disordered" evidence="1">
    <location>
        <begin position="233"/>
        <end position="280"/>
    </location>
</feature>
<proteinExistence type="predicted"/>
<protein>
    <submittedName>
        <fullName evidence="2">Uncharacterized protein</fullName>
    </submittedName>
</protein>
<evidence type="ECO:0000313" key="2">
    <source>
        <dbReference type="EMBL" id="KZF21926.1"/>
    </source>
</evidence>
<dbReference type="Proteomes" id="UP000076632">
    <property type="component" value="Unassembled WGS sequence"/>
</dbReference>
<dbReference type="AlphaFoldDB" id="A0A165G9Y6"/>
<evidence type="ECO:0000256" key="1">
    <source>
        <dbReference type="SAM" id="MobiDB-lite"/>
    </source>
</evidence>
<reference evidence="2 3" key="1">
    <citation type="journal article" date="2016" name="Fungal Biol.">
        <title>The genome of Xylona heveae provides a window into fungal endophytism.</title>
        <authorList>
            <person name="Gazis R."/>
            <person name="Kuo A."/>
            <person name="Riley R."/>
            <person name="LaButti K."/>
            <person name="Lipzen A."/>
            <person name="Lin J."/>
            <person name="Amirebrahimi M."/>
            <person name="Hesse C.N."/>
            <person name="Spatafora J.W."/>
            <person name="Henrissat B."/>
            <person name="Hainaut M."/>
            <person name="Grigoriev I.V."/>
            <person name="Hibbett D.S."/>
        </authorList>
    </citation>
    <scope>NUCLEOTIDE SEQUENCE [LARGE SCALE GENOMIC DNA]</scope>
    <source>
        <strain evidence="2 3">TC161</strain>
    </source>
</reference>
<gene>
    <name evidence="2" type="ORF">L228DRAFT_239852</name>
</gene>
<dbReference type="EMBL" id="KV407460">
    <property type="protein sequence ID" value="KZF21926.1"/>
    <property type="molecule type" value="Genomic_DNA"/>
</dbReference>